<comment type="catalytic activity">
    <reaction evidence="1">
        <text>ATP + protein L-histidine = ADP + protein N-phospho-L-histidine.</text>
        <dbReference type="EC" id="2.7.13.3"/>
    </reaction>
</comment>
<evidence type="ECO:0000256" key="7">
    <source>
        <dbReference type="ARBA" id="ARBA00022692"/>
    </source>
</evidence>
<dbReference type="PANTHER" id="PTHR40448:SF1">
    <property type="entry name" value="TWO-COMPONENT SENSOR HISTIDINE KINASE"/>
    <property type="match status" value="1"/>
</dbReference>
<keyword evidence="12" id="KW-0902">Two-component regulatory system</keyword>
<dbReference type="Proteomes" id="UP001500782">
    <property type="component" value="Unassembled WGS sequence"/>
</dbReference>
<feature type="transmembrane region" description="Helical" evidence="13">
    <location>
        <begin position="157"/>
        <end position="174"/>
    </location>
</feature>
<dbReference type="EC" id="2.7.13.3" evidence="3"/>
<evidence type="ECO:0000256" key="13">
    <source>
        <dbReference type="SAM" id="Phobius"/>
    </source>
</evidence>
<keyword evidence="8" id="KW-0547">Nucleotide-binding</keyword>
<evidence type="ECO:0000256" key="12">
    <source>
        <dbReference type="ARBA" id="ARBA00023012"/>
    </source>
</evidence>
<organism evidence="15 16">
    <name type="scientific">Bacillus carboniphilus</name>
    <dbReference type="NCBI Taxonomy" id="86663"/>
    <lineage>
        <taxon>Bacteria</taxon>
        <taxon>Bacillati</taxon>
        <taxon>Bacillota</taxon>
        <taxon>Bacilli</taxon>
        <taxon>Bacillales</taxon>
        <taxon>Bacillaceae</taxon>
        <taxon>Bacillus</taxon>
    </lineage>
</organism>
<dbReference type="InterPro" id="IPR036890">
    <property type="entry name" value="HATPase_C_sf"/>
</dbReference>
<reference evidence="15 16" key="1">
    <citation type="journal article" date="2019" name="Int. J. Syst. Evol. Microbiol.">
        <title>The Global Catalogue of Microorganisms (GCM) 10K type strain sequencing project: providing services to taxonomists for standard genome sequencing and annotation.</title>
        <authorList>
            <consortium name="The Broad Institute Genomics Platform"/>
            <consortium name="The Broad Institute Genome Sequencing Center for Infectious Disease"/>
            <person name="Wu L."/>
            <person name="Ma J."/>
        </authorList>
    </citation>
    <scope>NUCLEOTIDE SEQUENCE [LARGE SCALE GENOMIC DNA]</scope>
    <source>
        <strain evidence="15 16">JCM 9731</strain>
    </source>
</reference>
<proteinExistence type="predicted"/>
<sequence>MSIANQTLEMAKSIADSIDIDTYKKFQENPTMNDEYWEIRDYLNEAREQIGALYVYTLKIESPELSRGMIVGLPEDVPNFSIGEECTVPPEQVRLAYEGETFYTDVIDDPNYGNYFTVGAPIIDENGEVIEYIGIDMSTKTLNSIGDEVVKSSMSTFIFNVGIVLILVLTFLLIQNWYKKELKKAVGDTEQTYQDEFRTLIHSVKSIRHDFSNHIQVVHGLLELNHYEQAAAYVKSMKKEVQFVDSTFHVESPALLVLLQTKWVAAQNNQISVDFEVHKDQFEEVKTTDLIKILSNLIDNAMDATMALPNEDRKLKVVCKKDGSTYYFEVENTGPTIPDDHREQIFQHGFSTKKAKEKTRGYGLAIVKEIVENYGGDISIESANEITRFIVKIPV</sequence>
<dbReference type="Gene3D" id="1.10.287.130">
    <property type="match status" value="1"/>
</dbReference>
<name>A0ABN0VU25_9BACI</name>
<keyword evidence="11 13" id="KW-1133">Transmembrane helix</keyword>
<feature type="domain" description="Histidine kinase" evidence="14">
    <location>
        <begin position="290"/>
        <end position="395"/>
    </location>
</feature>
<keyword evidence="9" id="KW-0418">Kinase</keyword>
<dbReference type="InterPro" id="IPR005467">
    <property type="entry name" value="His_kinase_dom"/>
</dbReference>
<dbReference type="EMBL" id="BAAADJ010000004">
    <property type="protein sequence ID" value="GAA0316770.1"/>
    <property type="molecule type" value="Genomic_DNA"/>
</dbReference>
<evidence type="ECO:0000256" key="1">
    <source>
        <dbReference type="ARBA" id="ARBA00000085"/>
    </source>
</evidence>
<dbReference type="InterPro" id="IPR016120">
    <property type="entry name" value="Sig_transdc_His_kin_SpoOB"/>
</dbReference>
<dbReference type="InterPro" id="IPR003594">
    <property type="entry name" value="HATPase_dom"/>
</dbReference>
<evidence type="ECO:0000256" key="8">
    <source>
        <dbReference type="ARBA" id="ARBA00022741"/>
    </source>
</evidence>
<dbReference type="InterPro" id="IPR004358">
    <property type="entry name" value="Sig_transdc_His_kin-like_C"/>
</dbReference>
<dbReference type="SUPFAM" id="SSF103190">
    <property type="entry name" value="Sensory domain-like"/>
    <property type="match status" value="1"/>
</dbReference>
<dbReference type="SUPFAM" id="SSF55890">
    <property type="entry name" value="Sporulation response regulatory protein Spo0B"/>
    <property type="match status" value="1"/>
</dbReference>
<evidence type="ECO:0000259" key="14">
    <source>
        <dbReference type="PROSITE" id="PS50109"/>
    </source>
</evidence>
<dbReference type="InterPro" id="IPR029151">
    <property type="entry name" value="Sensor-like_sf"/>
</dbReference>
<dbReference type="SMART" id="SM00387">
    <property type="entry name" value="HATPase_c"/>
    <property type="match status" value="1"/>
</dbReference>
<dbReference type="Pfam" id="PF02518">
    <property type="entry name" value="HATPase_c"/>
    <property type="match status" value="1"/>
</dbReference>
<dbReference type="InterPro" id="IPR039506">
    <property type="entry name" value="SPOB_a"/>
</dbReference>
<evidence type="ECO:0000256" key="9">
    <source>
        <dbReference type="ARBA" id="ARBA00022777"/>
    </source>
</evidence>
<evidence type="ECO:0000313" key="16">
    <source>
        <dbReference type="Proteomes" id="UP001500782"/>
    </source>
</evidence>
<evidence type="ECO:0000256" key="4">
    <source>
        <dbReference type="ARBA" id="ARBA00022475"/>
    </source>
</evidence>
<dbReference type="PRINTS" id="PR00344">
    <property type="entry name" value="BCTRLSENSOR"/>
</dbReference>
<keyword evidence="7 13" id="KW-0812">Transmembrane</keyword>
<dbReference type="Gene3D" id="3.30.565.10">
    <property type="entry name" value="Histidine kinase-like ATPase, C-terminal domain"/>
    <property type="match status" value="1"/>
</dbReference>
<dbReference type="PROSITE" id="PS50109">
    <property type="entry name" value="HIS_KIN"/>
    <property type="match status" value="1"/>
</dbReference>
<accession>A0ABN0VU25</accession>
<dbReference type="SUPFAM" id="SSF55874">
    <property type="entry name" value="ATPase domain of HSP90 chaperone/DNA topoisomerase II/histidine kinase"/>
    <property type="match status" value="1"/>
</dbReference>
<comment type="caution">
    <text evidence="15">The sequence shown here is derived from an EMBL/GenBank/DDBJ whole genome shotgun (WGS) entry which is preliminary data.</text>
</comment>
<dbReference type="PANTHER" id="PTHR40448">
    <property type="entry name" value="TWO-COMPONENT SENSOR HISTIDINE KINASE"/>
    <property type="match status" value="1"/>
</dbReference>
<gene>
    <name evidence="15" type="ORF">GCM10008967_04220</name>
</gene>
<evidence type="ECO:0000256" key="3">
    <source>
        <dbReference type="ARBA" id="ARBA00012438"/>
    </source>
</evidence>
<keyword evidence="13" id="KW-0472">Membrane</keyword>
<evidence type="ECO:0000256" key="6">
    <source>
        <dbReference type="ARBA" id="ARBA00022679"/>
    </source>
</evidence>
<keyword evidence="5" id="KW-0597">Phosphoprotein</keyword>
<keyword evidence="6" id="KW-0808">Transferase</keyword>
<evidence type="ECO:0000313" key="15">
    <source>
        <dbReference type="EMBL" id="GAA0316770.1"/>
    </source>
</evidence>
<keyword evidence="10" id="KW-0067">ATP-binding</keyword>
<evidence type="ECO:0000256" key="11">
    <source>
        <dbReference type="ARBA" id="ARBA00022989"/>
    </source>
</evidence>
<evidence type="ECO:0000256" key="10">
    <source>
        <dbReference type="ARBA" id="ARBA00022840"/>
    </source>
</evidence>
<keyword evidence="4" id="KW-1003">Cell membrane</keyword>
<dbReference type="Pfam" id="PF14689">
    <property type="entry name" value="SPOB_a"/>
    <property type="match status" value="1"/>
</dbReference>
<comment type="subcellular location">
    <subcellularLocation>
        <location evidence="2">Cell membrane</location>
        <topology evidence="2">Multi-pass membrane protein</topology>
    </subcellularLocation>
</comment>
<evidence type="ECO:0000256" key="5">
    <source>
        <dbReference type="ARBA" id="ARBA00022553"/>
    </source>
</evidence>
<keyword evidence="16" id="KW-1185">Reference proteome</keyword>
<protein>
    <recommendedName>
        <fullName evidence="3">histidine kinase</fullName>
        <ecNumber evidence="3">2.7.13.3</ecNumber>
    </recommendedName>
</protein>
<evidence type="ECO:0000256" key="2">
    <source>
        <dbReference type="ARBA" id="ARBA00004651"/>
    </source>
</evidence>